<reference evidence="7" key="1">
    <citation type="submission" date="2023-07" db="EMBL/GenBank/DDBJ databases">
        <authorList>
            <consortium name="CYATHOMIX"/>
        </authorList>
    </citation>
    <scope>NUCLEOTIDE SEQUENCE</scope>
    <source>
        <strain evidence="7">N/A</strain>
    </source>
</reference>
<dbReference type="GO" id="GO:0015149">
    <property type="term" value="F:hexose transmembrane transporter activity"/>
    <property type="evidence" value="ECO:0007669"/>
    <property type="project" value="TreeGrafter"/>
</dbReference>
<dbReference type="PANTHER" id="PTHR23503:SF106">
    <property type="entry name" value="MAJOR FACILITATOR SUPERFAMILY (MFS) PROFILE DOMAIN-CONTAINING PROTEIN"/>
    <property type="match status" value="1"/>
</dbReference>
<dbReference type="Gene3D" id="1.20.1250.20">
    <property type="entry name" value="MFS general substrate transporter like domains"/>
    <property type="match status" value="1"/>
</dbReference>
<dbReference type="Proteomes" id="UP001176961">
    <property type="component" value="Unassembled WGS sequence"/>
</dbReference>
<feature type="transmembrane region" description="Helical" evidence="5">
    <location>
        <begin position="444"/>
        <end position="463"/>
    </location>
</feature>
<dbReference type="InterPro" id="IPR005829">
    <property type="entry name" value="Sugar_transporter_CS"/>
</dbReference>
<dbReference type="InterPro" id="IPR003663">
    <property type="entry name" value="Sugar/inositol_transpt"/>
</dbReference>
<evidence type="ECO:0000256" key="3">
    <source>
        <dbReference type="ARBA" id="ARBA00022989"/>
    </source>
</evidence>
<feature type="domain" description="Major facilitator superfamily (MFS) profile" evidence="6">
    <location>
        <begin position="31"/>
        <end position="471"/>
    </location>
</feature>
<dbReference type="Pfam" id="PF00083">
    <property type="entry name" value="Sugar_tr"/>
    <property type="match status" value="1"/>
</dbReference>
<evidence type="ECO:0000256" key="1">
    <source>
        <dbReference type="ARBA" id="ARBA00004141"/>
    </source>
</evidence>
<keyword evidence="3 5" id="KW-1133">Transmembrane helix</keyword>
<dbReference type="InterPro" id="IPR045263">
    <property type="entry name" value="GLUT"/>
</dbReference>
<protein>
    <recommendedName>
        <fullName evidence="6">Major facilitator superfamily (MFS) profile domain-containing protein</fullName>
    </recommendedName>
</protein>
<feature type="transmembrane region" description="Helical" evidence="5">
    <location>
        <begin position="139"/>
        <end position="159"/>
    </location>
</feature>
<keyword evidence="8" id="KW-1185">Reference proteome</keyword>
<keyword evidence="2 5" id="KW-0812">Transmembrane</keyword>
<feature type="transmembrane region" description="Helical" evidence="5">
    <location>
        <begin position="320"/>
        <end position="341"/>
    </location>
</feature>
<feature type="transmembrane region" description="Helical" evidence="5">
    <location>
        <begin position="171"/>
        <end position="192"/>
    </location>
</feature>
<evidence type="ECO:0000256" key="4">
    <source>
        <dbReference type="ARBA" id="ARBA00023136"/>
    </source>
</evidence>
<dbReference type="PRINTS" id="PR00171">
    <property type="entry name" value="SUGRTRNSPORT"/>
</dbReference>
<feature type="transmembrane region" description="Helical" evidence="5">
    <location>
        <begin position="418"/>
        <end position="438"/>
    </location>
</feature>
<dbReference type="GO" id="GO:0016020">
    <property type="term" value="C:membrane"/>
    <property type="evidence" value="ECO:0007669"/>
    <property type="project" value="UniProtKB-SubCell"/>
</dbReference>
<evidence type="ECO:0000256" key="5">
    <source>
        <dbReference type="SAM" id="Phobius"/>
    </source>
</evidence>
<evidence type="ECO:0000313" key="7">
    <source>
        <dbReference type="EMBL" id="CAJ0591143.1"/>
    </source>
</evidence>
<feature type="transmembrane region" description="Helical" evidence="5">
    <location>
        <begin position="204"/>
        <end position="224"/>
    </location>
</feature>
<dbReference type="EMBL" id="CATQJL010000001">
    <property type="protein sequence ID" value="CAJ0591143.1"/>
    <property type="molecule type" value="Genomic_DNA"/>
</dbReference>
<dbReference type="PROSITE" id="PS50850">
    <property type="entry name" value="MFS"/>
    <property type="match status" value="1"/>
</dbReference>
<dbReference type="InterPro" id="IPR020846">
    <property type="entry name" value="MFS_dom"/>
</dbReference>
<dbReference type="PROSITE" id="PS00217">
    <property type="entry name" value="SUGAR_TRANSPORT_2"/>
    <property type="match status" value="1"/>
</dbReference>
<keyword evidence="4 5" id="KW-0472">Membrane</keyword>
<gene>
    <name evidence="7" type="ORF">CYNAS_LOCUS3126</name>
</gene>
<accession>A0AA36GH69</accession>
<evidence type="ECO:0000259" key="6">
    <source>
        <dbReference type="PROSITE" id="PS50850"/>
    </source>
</evidence>
<dbReference type="SUPFAM" id="SSF103473">
    <property type="entry name" value="MFS general substrate transporter"/>
    <property type="match status" value="1"/>
</dbReference>
<feature type="transmembrane region" description="Helical" evidence="5">
    <location>
        <begin position="378"/>
        <end position="406"/>
    </location>
</feature>
<dbReference type="AlphaFoldDB" id="A0AA36GH69"/>
<evidence type="ECO:0000313" key="8">
    <source>
        <dbReference type="Proteomes" id="UP001176961"/>
    </source>
</evidence>
<name>A0AA36GH69_CYLNA</name>
<comment type="subcellular location">
    <subcellularLocation>
        <location evidence="1">Membrane</location>
        <topology evidence="1">Multi-pass membrane protein</topology>
    </subcellularLocation>
</comment>
<proteinExistence type="predicted"/>
<feature type="transmembrane region" description="Helical" evidence="5">
    <location>
        <begin position="110"/>
        <end position="133"/>
    </location>
</feature>
<evidence type="ECO:0000256" key="2">
    <source>
        <dbReference type="ARBA" id="ARBA00022692"/>
    </source>
</evidence>
<feature type="transmembrane region" description="Helical" evidence="5">
    <location>
        <begin position="282"/>
        <end position="308"/>
    </location>
</feature>
<feature type="transmembrane region" description="Helical" evidence="5">
    <location>
        <begin position="348"/>
        <end position="372"/>
    </location>
</feature>
<comment type="caution">
    <text evidence="7">The sequence shown here is derived from an EMBL/GenBank/DDBJ whole genome shotgun (WGS) entry which is preliminary data.</text>
</comment>
<feature type="transmembrane region" description="Helical" evidence="5">
    <location>
        <begin position="23"/>
        <end position="44"/>
    </location>
</feature>
<dbReference type="InterPro" id="IPR005828">
    <property type="entry name" value="MFS_sugar_transport-like"/>
</dbReference>
<feature type="transmembrane region" description="Helical" evidence="5">
    <location>
        <begin position="79"/>
        <end position="98"/>
    </location>
</feature>
<organism evidence="7 8">
    <name type="scientific">Cylicocyclus nassatus</name>
    <name type="common">Nematode worm</name>
    <dbReference type="NCBI Taxonomy" id="53992"/>
    <lineage>
        <taxon>Eukaryota</taxon>
        <taxon>Metazoa</taxon>
        <taxon>Ecdysozoa</taxon>
        <taxon>Nematoda</taxon>
        <taxon>Chromadorea</taxon>
        <taxon>Rhabditida</taxon>
        <taxon>Rhabditina</taxon>
        <taxon>Rhabditomorpha</taxon>
        <taxon>Strongyloidea</taxon>
        <taxon>Strongylidae</taxon>
        <taxon>Cylicocyclus</taxon>
    </lineage>
</organism>
<dbReference type="InterPro" id="IPR036259">
    <property type="entry name" value="MFS_trans_sf"/>
</dbReference>
<sequence length="497" mass="53955">MKVHVADGPFNSAKDEKAHSPRLTVRVVLTAILAVLGGGFHFGFQISIINPMAEILQSFLLENFHRRYSFTLSQSDLSLIWSTIAGSLFIGAAFGAYIMSKLLDHRGPKFGILCSAMVLFVCAPMAGISHLLASPELFVLSRLFCGMGVGMGTTAQGVFLTEISPVAYRGVISSFGGFSTNIGFIFASALGLPTVLGTKTSWPYAYYLEAIPCLLLIVANLCWFRDSPVYLLRKGDEKGTNKALEAYCGSDAGPREMERVANEVKTYTTGGEIKWDRAARRALMLSLTLNVVVSFSGILAVSFFGTFLLQSIGFTDYTASLANCLSGLSGTLGAVVGTFALDRLGRRLLVLGSLLLLATVNTSMMLLVYYFNYTKETWIGWGFLALFIVFLFLFSAGIGPTAWFLGAELSPAGCRAKMQSMSVAAQYISCFLSPIIYYPLNASIGASSFLVFILPLTLSAIYFHRNLPETKGRTTEEIVAILNQTEVKKLKQDVSDA</sequence>
<dbReference type="PANTHER" id="PTHR23503">
    <property type="entry name" value="SOLUTE CARRIER FAMILY 2"/>
    <property type="match status" value="1"/>
</dbReference>